<dbReference type="AlphaFoldDB" id="A0A7J5JSA6"/>
<comment type="caution">
    <text evidence="2">The sequence shown here is derived from an EMBL/GenBank/DDBJ whole genome shotgun (WGS) entry which is preliminary data.</text>
</comment>
<organism evidence="2 3">
    <name type="scientific">Bacteroides thetaiotaomicron</name>
    <dbReference type="NCBI Taxonomy" id="818"/>
    <lineage>
        <taxon>Bacteria</taxon>
        <taxon>Pseudomonadati</taxon>
        <taxon>Bacteroidota</taxon>
        <taxon>Bacteroidia</taxon>
        <taxon>Bacteroidales</taxon>
        <taxon>Bacteroidaceae</taxon>
        <taxon>Bacteroides</taxon>
    </lineage>
</organism>
<dbReference type="RefSeq" id="WP_130041511.1">
    <property type="nucleotide sequence ID" value="NZ_RCXW01000005.1"/>
</dbReference>
<dbReference type="Proteomes" id="UP000460317">
    <property type="component" value="Unassembled WGS sequence"/>
</dbReference>
<evidence type="ECO:0000313" key="3">
    <source>
        <dbReference type="Proteomes" id="UP000460317"/>
    </source>
</evidence>
<protein>
    <submittedName>
        <fullName evidence="2">DUF3408 domain-containing protein</fullName>
    </submittedName>
</protein>
<accession>A0A7J5JSA6</accession>
<feature type="region of interest" description="Disordered" evidence="1">
    <location>
        <begin position="33"/>
        <end position="54"/>
    </location>
</feature>
<dbReference type="EMBL" id="WCSB01000005">
    <property type="protein sequence ID" value="KAB4453648.1"/>
    <property type="molecule type" value="Genomic_DNA"/>
</dbReference>
<sequence>MNKSDKKKIFPGGIDEQAILDIVASKGSMLSILSDTPPKPDTAETIPPESAAAGKQAFTDKQCDAFVANFLNVSRSESSTTLHIDTDIHRRISSLVWGIGSRKVTVAGVANRILALFFEQNEEMVHYIIEKHCKSFKTK</sequence>
<proteinExistence type="predicted"/>
<reference evidence="2 3" key="1">
    <citation type="journal article" date="2019" name="Nat. Med.">
        <title>A library of human gut bacterial isolates paired with longitudinal multiomics data enables mechanistic microbiome research.</title>
        <authorList>
            <person name="Poyet M."/>
            <person name="Groussin M."/>
            <person name="Gibbons S.M."/>
            <person name="Avila-Pacheco J."/>
            <person name="Jiang X."/>
            <person name="Kearney S.M."/>
            <person name="Perrotta A.R."/>
            <person name="Berdy B."/>
            <person name="Zhao S."/>
            <person name="Lieberman T.D."/>
            <person name="Swanson P.K."/>
            <person name="Smith M."/>
            <person name="Roesemann S."/>
            <person name="Alexander J.E."/>
            <person name="Rich S.A."/>
            <person name="Livny J."/>
            <person name="Vlamakis H."/>
            <person name="Clish C."/>
            <person name="Bullock K."/>
            <person name="Deik A."/>
            <person name="Scott J."/>
            <person name="Pierce K.A."/>
            <person name="Xavier R.J."/>
            <person name="Alm E.J."/>
        </authorList>
    </citation>
    <scope>NUCLEOTIDE SEQUENCE [LARGE SCALE GENOMIC DNA]</scope>
    <source>
        <strain evidence="2 3">BIOML-A165</strain>
    </source>
</reference>
<gene>
    <name evidence="2" type="ORF">GAN93_07975</name>
</gene>
<name>A0A7J5JSA6_BACT4</name>
<evidence type="ECO:0000313" key="2">
    <source>
        <dbReference type="EMBL" id="KAB4453648.1"/>
    </source>
</evidence>
<evidence type="ECO:0000256" key="1">
    <source>
        <dbReference type="SAM" id="MobiDB-lite"/>
    </source>
</evidence>